<gene>
    <name evidence="1" type="ORF">S12H4_45036</name>
</gene>
<proteinExistence type="predicted"/>
<dbReference type="AlphaFoldDB" id="X1UQY9"/>
<evidence type="ECO:0000313" key="1">
    <source>
        <dbReference type="EMBL" id="GAJ05987.1"/>
    </source>
</evidence>
<comment type="caution">
    <text evidence="1">The sequence shown here is derived from an EMBL/GenBank/DDBJ whole genome shotgun (WGS) entry which is preliminary data.</text>
</comment>
<accession>X1UQY9</accession>
<protein>
    <submittedName>
        <fullName evidence="1">Uncharacterized protein</fullName>
    </submittedName>
</protein>
<dbReference type="EMBL" id="BARW01027804">
    <property type="protein sequence ID" value="GAJ05987.1"/>
    <property type="molecule type" value="Genomic_DNA"/>
</dbReference>
<feature type="non-terminal residue" evidence="1">
    <location>
        <position position="1"/>
    </location>
</feature>
<organism evidence="1">
    <name type="scientific">marine sediment metagenome</name>
    <dbReference type="NCBI Taxonomy" id="412755"/>
    <lineage>
        <taxon>unclassified sequences</taxon>
        <taxon>metagenomes</taxon>
        <taxon>ecological metagenomes</taxon>
    </lineage>
</organism>
<feature type="non-terminal residue" evidence="1">
    <location>
        <position position="255"/>
    </location>
</feature>
<name>X1UQY9_9ZZZZ</name>
<sequence length="255" mass="29261">DGRLVAKKHNGSTFFDDGVTETVFDQYGQQIRKGPSELGNIKGMKFFEKITQGLMQYENEDLLRQVPSHVGHDFLIYRFNPPERMEKWVESISVTVGINSLLPVQMKIRRKDQENAYDLYIFDYEEREKPAEFFDTKSVSKPPQGKAEIVLNGEEVVIDISDSPGIDAVAVHLYNKFFEDIGELKVLDLAVITTEGIRGQICRQMPLELNKPSQFSFGGSKHWPDKEFRHVTAKIVLRPTEKENVYLAEVSCWLD</sequence>
<reference evidence="1" key="1">
    <citation type="journal article" date="2014" name="Front. Microbiol.">
        <title>High frequency of phylogenetically diverse reductive dehalogenase-homologous genes in deep subseafloor sedimentary metagenomes.</title>
        <authorList>
            <person name="Kawai M."/>
            <person name="Futagami T."/>
            <person name="Toyoda A."/>
            <person name="Takaki Y."/>
            <person name="Nishi S."/>
            <person name="Hori S."/>
            <person name="Arai W."/>
            <person name="Tsubouchi T."/>
            <person name="Morono Y."/>
            <person name="Uchiyama I."/>
            <person name="Ito T."/>
            <person name="Fujiyama A."/>
            <person name="Inagaki F."/>
            <person name="Takami H."/>
        </authorList>
    </citation>
    <scope>NUCLEOTIDE SEQUENCE</scope>
    <source>
        <strain evidence="1">Expedition CK06-06</strain>
    </source>
</reference>